<comment type="caution">
    <text evidence="5">The sequence shown here is derived from an EMBL/GenBank/DDBJ whole genome shotgun (WGS) entry which is preliminary data.</text>
</comment>
<evidence type="ECO:0000259" key="4">
    <source>
        <dbReference type="Pfam" id="PF14283"/>
    </source>
</evidence>
<feature type="region of interest" description="Disordered" evidence="1">
    <location>
        <begin position="530"/>
        <end position="550"/>
    </location>
</feature>
<evidence type="ECO:0000313" key="6">
    <source>
        <dbReference type="Proteomes" id="UP000094271"/>
    </source>
</evidence>
<reference evidence="5 6" key="1">
    <citation type="submission" date="2016-08" db="EMBL/GenBank/DDBJ databases">
        <authorList>
            <person name="Seilhamer J.J."/>
        </authorList>
    </citation>
    <scope>NUCLEOTIDE SEQUENCE [LARGE SCALE GENOMIC DNA]</scope>
    <source>
        <strain evidence="5 6">NML150140-1</strain>
    </source>
</reference>
<feature type="domain" description="Mobile element protein CD1107-like" evidence="4">
    <location>
        <begin position="122"/>
        <end position="162"/>
    </location>
</feature>
<evidence type="ECO:0000256" key="1">
    <source>
        <dbReference type="SAM" id="MobiDB-lite"/>
    </source>
</evidence>
<keyword evidence="2" id="KW-0472">Membrane</keyword>
<dbReference type="InterPro" id="IPR025376">
    <property type="entry name" value="CD1107-like_dom"/>
</dbReference>
<protein>
    <recommendedName>
        <fullName evidence="4">Mobile element protein CD1107-like domain-containing protein</fullName>
    </recommendedName>
</protein>
<organism evidence="5 6">
    <name type="scientific">Eisenbergiella tayi</name>
    <dbReference type="NCBI Taxonomy" id="1432052"/>
    <lineage>
        <taxon>Bacteria</taxon>
        <taxon>Bacillati</taxon>
        <taxon>Bacillota</taxon>
        <taxon>Clostridia</taxon>
        <taxon>Lachnospirales</taxon>
        <taxon>Lachnospiraceae</taxon>
        <taxon>Eisenbergiella</taxon>
    </lineage>
</organism>
<feature type="region of interest" description="Disordered" evidence="1">
    <location>
        <begin position="321"/>
        <end position="441"/>
    </location>
</feature>
<name>A0A1E3UCG4_9FIRM</name>
<feature type="transmembrane region" description="Helical" evidence="2">
    <location>
        <begin position="554"/>
        <end position="574"/>
    </location>
</feature>
<feature type="compositionally biased region" description="Gly residues" evidence="1">
    <location>
        <begin position="394"/>
        <end position="404"/>
    </location>
</feature>
<feature type="chain" id="PRO_5038813895" description="Mobile element protein CD1107-like domain-containing protein" evidence="3">
    <location>
        <begin position="34"/>
        <end position="626"/>
    </location>
</feature>
<feature type="compositionally biased region" description="Low complexity" evidence="1">
    <location>
        <begin position="55"/>
        <end position="85"/>
    </location>
</feature>
<proteinExistence type="predicted"/>
<feature type="region of interest" description="Disordered" evidence="1">
    <location>
        <begin position="581"/>
        <end position="626"/>
    </location>
</feature>
<dbReference type="Proteomes" id="UP000094271">
    <property type="component" value="Unassembled WGS sequence"/>
</dbReference>
<evidence type="ECO:0000256" key="3">
    <source>
        <dbReference type="SAM" id="SignalP"/>
    </source>
</evidence>
<evidence type="ECO:0000313" key="5">
    <source>
        <dbReference type="EMBL" id="ODR47474.1"/>
    </source>
</evidence>
<gene>
    <name evidence="5" type="ORF">BEI59_22640</name>
</gene>
<evidence type="ECO:0000256" key="2">
    <source>
        <dbReference type="SAM" id="Phobius"/>
    </source>
</evidence>
<sequence>MKKLTRCKRAVALLLCALILSVPLLGLAAPAQAGPVDSISDNEAPEESSAPTVGESATPEQTEPPTEPATSEQTEPPAESTAPEPETCSCEVKCKADAPNGDCPVCKTDVSKCAGKEPEPAPPVCTCTVKCAEGAVNQDCPVCKLDRTGCAGKAPEPTPPPEPAYTITLVSPSGWYTKAADVEIRISDLNNTGWQKVEYKIERGGSLIDLTDDLADTDRAKVEITENCTVYVVITDKDGKAHTKSRYIECFDRTAPTVKAGIDGKMLRVEANDELSGIDAIYIDGDRYDDLTNGTLDVRLRDLDDDYKQISVQSVDYAGNKSKTVQLNNPNYEEPEDKDDREDRKPSANCPATSKPATAGPASTTATATTPPATAAPTPATNTAGSTTAKPASTGGGKTSGAAGGNTTKAKDSEDKPEESGEATGGMEPEPLTPAGNAGLVDDFFDGEKQLITVTTKNGNYFYILIDRTNADKESAVHFLNQVDEADLMALMDDGKKEEAPACTCTEKCRAGAVNTACPVCKTNLSECTGAEPQTQEPEEPTAPEKEATDGSTGGLLLLFVVVLAGGGAALYYFKFRKPKQSVKGSDDLDEYDFEDDDFEDEEPVKEDEYGTDGDDTPENEKEDEE</sequence>
<dbReference type="PANTHER" id="PTHR48125">
    <property type="entry name" value="LP07818P1"/>
    <property type="match status" value="1"/>
</dbReference>
<feature type="signal peptide" evidence="3">
    <location>
        <begin position="1"/>
        <end position="33"/>
    </location>
</feature>
<keyword evidence="2" id="KW-0812">Transmembrane</keyword>
<keyword evidence="2" id="KW-1133">Transmembrane helix</keyword>
<dbReference type="AlphaFoldDB" id="A0A1E3UCG4"/>
<keyword evidence="3" id="KW-0732">Signal</keyword>
<feature type="compositionally biased region" description="Acidic residues" evidence="1">
    <location>
        <begin position="588"/>
        <end position="626"/>
    </location>
</feature>
<feature type="compositionally biased region" description="Low complexity" evidence="1">
    <location>
        <begin position="351"/>
        <end position="393"/>
    </location>
</feature>
<feature type="compositionally biased region" description="Polar residues" evidence="1">
    <location>
        <begin position="321"/>
        <end position="331"/>
    </location>
</feature>
<dbReference type="PANTHER" id="PTHR48125:SF10">
    <property type="entry name" value="OS12G0136300 PROTEIN"/>
    <property type="match status" value="1"/>
</dbReference>
<dbReference type="EMBL" id="MEHA01000020">
    <property type="protein sequence ID" value="ODR47474.1"/>
    <property type="molecule type" value="Genomic_DNA"/>
</dbReference>
<feature type="region of interest" description="Disordered" evidence="1">
    <location>
        <begin position="33"/>
        <end position="85"/>
    </location>
</feature>
<dbReference type="Pfam" id="PF14283">
    <property type="entry name" value="CD1107-like"/>
    <property type="match status" value="2"/>
</dbReference>
<feature type="domain" description="Mobile element protein CD1107-like" evidence="4">
    <location>
        <begin position="431"/>
        <end position="581"/>
    </location>
</feature>
<accession>A0A1E3UCG4</accession>